<dbReference type="RefSeq" id="WP_344722410.1">
    <property type="nucleotide sequence ID" value="NZ_BAAAUS010000012.1"/>
</dbReference>
<dbReference type="InterPro" id="IPR038732">
    <property type="entry name" value="HpyO/CreE_NAD-binding"/>
</dbReference>
<dbReference type="InterPro" id="IPR052189">
    <property type="entry name" value="L-asp_N-monooxygenase_NS-form"/>
</dbReference>
<reference evidence="3" key="1">
    <citation type="journal article" date="2019" name="Int. J. Syst. Evol. Microbiol.">
        <title>The Global Catalogue of Microorganisms (GCM) 10K type strain sequencing project: providing services to taxonomists for standard genome sequencing and annotation.</title>
        <authorList>
            <consortium name="The Broad Institute Genomics Platform"/>
            <consortium name="The Broad Institute Genome Sequencing Center for Infectious Disease"/>
            <person name="Wu L."/>
            <person name="Ma J."/>
        </authorList>
    </citation>
    <scope>NUCLEOTIDE SEQUENCE [LARGE SCALE GENOMIC DNA]</scope>
    <source>
        <strain evidence="3">CCM 7043</strain>
    </source>
</reference>
<organism evidence="2 3">
    <name type="scientific">Pseudonocardia yunnanensis</name>
    <dbReference type="NCBI Taxonomy" id="58107"/>
    <lineage>
        <taxon>Bacteria</taxon>
        <taxon>Bacillati</taxon>
        <taxon>Actinomycetota</taxon>
        <taxon>Actinomycetes</taxon>
        <taxon>Pseudonocardiales</taxon>
        <taxon>Pseudonocardiaceae</taxon>
        <taxon>Pseudonocardia</taxon>
    </lineage>
</organism>
<evidence type="ECO:0000313" key="2">
    <source>
        <dbReference type="EMBL" id="MFD1521487.1"/>
    </source>
</evidence>
<proteinExistence type="predicted"/>
<dbReference type="InterPro" id="IPR036188">
    <property type="entry name" value="FAD/NAD-bd_sf"/>
</dbReference>
<dbReference type="EMBL" id="JBHUCO010000036">
    <property type="protein sequence ID" value="MFD1521487.1"/>
    <property type="molecule type" value="Genomic_DNA"/>
</dbReference>
<dbReference type="PANTHER" id="PTHR40254">
    <property type="entry name" value="BLR0577 PROTEIN"/>
    <property type="match status" value="1"/>
</dbReference>
<comment type="caution">
    <text evidence="2">The sequence shown here is derived from an EMBL/GenBank/DDBJ whole genome shotgun (WGS) entry which is preliminary data.</text>
</comment>
<dbReference type="Proteomes" id="UP001597114">
    <property type="component" value="Unassembled WGS sequence"/>
</dbReference>
<accession>A0ABW4F2L0</accession>
<sequence>MIVCGADGSGPAPWRVAVVGVGPRGLGVLERTAARLAQHRVGRRVELYAIDLVEPGAGRIWRADQSSCLLMNTPAGEVTMFSGPPDRGLARAGAGPSLAQWWRATRPGDGGGEVAYAPRYLSGRYLRFVLDAVESGLPDNVVLHRVRGCVVAARRAGCAGGWELILDDGRTVEADRVVLTPGHPRPELDDEQRALSQFAGSRPHLQYDRSPKLHSGHHDGLSKVVDVRSGLRLLDPGLPPANDPKSRGWSLLW</sequence>
<feature type="domain" description="FAD-dependent urate hydroxylase HpyO/Asp monooxygenase CreE-like FAD/NAD(P)-binding" evidence="1">
    <location>
        <begin position="17"/>
        <end position="183"/>
    </location>
</feature>
<dbReference type="SUPFAM" id="SSF51905">
    <property type="entry name" value="FAD/NAD(P)-binding domain"/>
    <property type="match status" value="1"/>
</dbReference>
<gene>
    <name evidence="2" type="ORF">ACFSJD_28585</name>
</gene>
<dbReference type="Pfam" id="PF13454">
    <property type="entry name" value="NAD_binding_9"/>
    <property type="match status" value="1"/>
</dbReference>
<dbReference type="PANTHER" id="PTHR40254:SF1">
    <property type="entry name" value="BLR0577 PROTEIN"/>
    <property type="match status" value="1"/>
</dbReference>
<keyword evidence="3" id="KW-1185">Reference proteome</keyword>
<evidence type="ECO:0000259" key="1">
    <source>
        <dbReference type="Pfam" id="PF13454"/>
    </source>
</evidence>
<protein>
    <submittedName>
        <fullName evidence="2">FAD/NAD(P)-binding protein</fullName>
    </submittedName>
</protein>
<evidence type="ECO:0000313" key="3">
    <source>
        <dbReference type="Proteomes" id="UP001597114"/>
    </source>
</evidence>
<name>A0ABW4F2L0_9PSEU</name>